<evidence type="ECO:0000313" key="2">
    <source>
        <dbReference type="Proteomes" id="UP001150907"/>
    </source>
</evidence>
<sequence>MFERSAPAFCGPEDVLSSQQWAGKIRRMVAPMFEGAPAHLRHVLVRAKLMAPASKEVAEPEERSVSALLGMVVRRYPAVHHQERTLTYLRAGTTFASASRETLV</sequence>
<keyword evidence="2" id="KW-1185">Reference proteome</keyword>
<dbReference type="AlphaFoldDB" id="A0A9W8BJB5"/>
<accession>A0A9W8BJB5</accession>
<comment type="caution">
    <text evidence="1">The sequence shown here is derived from an EMBL/GenBank/DDBJ whole genome shotgun (WGS) entry which is preliminary data.</text>
</comment>
<protein>
    <submittedName>
        <fullName evidence="1">Uncharacterized protein</fullName>
    </submittedName>
</protein>
<dbReference type="EMBL" id="JANBQF010000002">
    <property type="protein sequence ID" value="KAJ2008607.1"/>
    <property type="molecule type" value="Genomic_DNA"/>
</dbReference>
<gene>
    <name evidence="1" type="ORF">H4R26_000084</name>
</gene>
<name>A0A9W8BJB5_9FUNG</name>
<reference evidence="1" key="1">
    <citation type="submission" date="2022-07" db="EMBL/GenBank/DDBJ databases">
        <title>Phylogenomic reconstructions and comparative analyses of Kickxellomycotina fungi.</title>
        <authorList>
            <person name="Reynolds N.K."/>
            <person name="Stajich J.E."/>
            <person name="Barry K."/>
            <person name="Grigoriev I.V."/>
            <person name="Crous P."/>
            <person name="Smith M.E."/>
        </authorList>
    </citation>
    <scope>NUCLEOTIDE SEQUENCE</scope>
    <source>
        <strain evidence="1">IMI 214461</strain>
    </source>
</reference>
<dbReference type="Proteomes" id="UP001150907">
    <property type="component" value="Unassembled WGS sequence"/>
</dbReference>
<proteinExistence type="predicted"/>
<evidence type="ECO:0000313" key="1">
    <source>
        <dbReference type="EMBL" id="KAJ2008607.1"/>
    </source>
</evidence>
<organism evidence="1 2">
    <name type="scientific">Coemansia thaxteri</name>
    <dbReference type="NCBI Taxonomy" id="2663907"/>
    <lineage>
        <taxon>Eukaryota</taxon>
        <taxon>Fungi</taxon>
        <taxon>Fungi incertae sedis</taxon>
        <taxon>Zoopagomycota</taxon>
        <taxon>Kickxellomycotina</taxon>
        <taxon>Kickxellomycetes</taxon>
        <taxon>Kickxellales</taxon>
        <taxon>Kickxellaceae</taxon>
        <taxon>Coemansia</taxon>
    </lineage>
</organism>